<sequence length="274" mass="30645">MDIFSATIFESFIGQSNHLRELSIKGENLHIEANAFTSLTRIDFFNLIGVAHIEPLAFENVSRVHRFEISGSVLSLSEGVLSSMSHVKEIHISDNQIESIETNAFSGLFTIGRLQLRGNSIQNISGHAFSSIVNIGEIIIEDNFIAHLHTEALLSSAWRTKFRDNTLRCSCEIVWIQHIKVSNLLPHSLQFYMQKNVSYNINLETSYAVKFVLQDTLLLKRNFCGPEEYYVSLMNYKPATCVPKQGGLSSIAFAAVPDSLLLCASLLFVGFVVL</sequence>
<dbReference type="GO" id="GO:0005886">
    <property type="term" value="C:plasma membrane"/>
    <property type="evidence" value="ECO:0007669"/>
    <property type="project" value="TreeGrafter"/>
</dbReference>
<dbReference type="Gene3D" id="3.80.10.10">
    <property type="entry name" value="Ribonuclease Inhibitor"/>
    <property type="match status" value="1"/>
</dbReference>
<evidence type="ECO:0000313" key="5">
    <source>
        <dbReference type="Proteomes" id="UP000036681"/>
    </source>
</evidence>
<accession>A0A0M3HZE1</accession>
<keyword evidence="4" id="KW-0472">Membrane</keyword>
<keyword evidence="3" id="KW-0677">Repeat</keyword>
<feature type="transmembrane region" description="Helical" evidence="4">
    <location>
        <begin position="251"/>
        <end position="273"/>
    </location>
</feature>
<dbReference type="InterPro" id="IPR026906">
    <property type="entry name" value="LRR_5"/>
</dbReference>
<organism evidence="5 6">
    <name type="scientific">Ascaris lumbricoides</name>
    <name type="common">Giant roundworm</name>
    <dbReference type="NCBI Taxonomy" id="6252"/>
    <lineage>
        <taxon>Eukaryota</taxon>
        <taxon>Metazoa</taxon>
        <taxon>Ecdysozoa</taxon>
        <taxon>Nematoda</taxon>
        <taxon>Chromadorea</taxon>
        <taxon>Rhabditida</taxon>
        <taxon>Spirurina</taxon>
        <taxon>Ascaridomorpha</taxon>
        <taxon>Ascaridoidea</taxon>
        <taxon>Ascarididae</taxon>
        <taxon>Ascaris</taxon>
    </lineage>
</organism>
<evidence type="ECO:0000256" key="2">
    <source>
        <dbReference type="ARBA" id="ARBA00022729"/>
    </source>
</evidence>
<reference evidence="6" key="1">
    <citation type="submission" date="2017-02" db="UniProtKB">
        <authorList>
            <consortium name="WormBaseParasite"/>
        </authorList>
    </citation>
    <scope>IDENTIFICATION</scope>
</reference>
<dbReference type="InterPro" id="IPR032675">
    <property type="entry name" value="LRR_dom_sf"/>
</dbReference>
<keyword evidence="2" id="KW-0732">Signal</keyword>
<dbReference type="SUPFAM" id="SSF52058">
    <property type="entry name" value="L domain-like"/>
    <property type="match status" value="1"/>
</dbReference>
<proteinExistence type="predicted"/>
<keyword evidence="5" id="KW-1185">Reference proteome</keyword>
<keyword evidence="4" id="KW-1133">Transmembrane helix</keyword>
<evidence type="ECO:0000313" key="6">
    <source>
        <dbReference type="WBParaSite" id="ALUE_0000905701-mRNA-1"/>
    </source>
</evidence>
<dbReference type="PANTHER" id="PTHR24369:SF210">
    <property type="entry name" value="CHAOPTIN-RELATED"/>
    <property type="match status" value="1"/>
</dbReference>
<evidence type="ECO:0000256" key="4">
    <source>
        <dbReference type="SAM" id="Phobius"/>
    </source>
</evidence>
<name>A0A0M3HZE1_ASCLU</name>
<keyword evidence="4" id="KW-0812">Transmembrane</keyword>
<dbReference type="InterPro" id="IPR050541">
    <property type="entry name" value="LRR_TM_domain-containing"/>
</dbReference>
<evidence type="ECO:0000256" key="3">
    <source>
        <dbReference type="ARBA" id="ARBA00022737"/>
    </source>
</evidence>
<evidence type="ECO:0000256" key="1">
    <source>
        <dbReference type="ARBA" id="ARBA00022614"/>
    </source>
</evidence>
<keyword evidence="1" id="KW-0433">Leucine-rich repeat</keyword>
<dbReference type="WBParaSite" id="ALUE_0000905701-mRNA-1">
    <property type="protein sequence ID" value="ALUE_0000905701-mRNA-1"/>
    <property type="gene ID" value="ALUE_0000905701"/>
</dbReference>
<protein>
    <submittedName>
        <fullName evidence="6">Recep_L_domain domain-containing protein</fullName>
    </submittedName>
</protein>
<dbReference type="Pfam" id="PF13306">
    <property type="entry name" value="LRR_5"/>
    <property type="match status" value="1"/>
</dbReference>
<dbReference type="AlphaFoldDB" id="A0A0M3HZE1"/>
<dbReference type="PANTHER" id="PTHR24369">
    <property type="entry name" value="ANTIGEN BSP, PUTATIVE-RELATED"/>
    <property type="match status" value="1"/>
</dbReference>
<dbReference type="Proteomes" id="UP000036681">
    <property type="component" value="Unplaced"/>
</dbReference>